<evidence type="ECO:0000313" key="1">
    <source>
        <dbReference type="EMBL" id="CCO20797.1"/>
    </source>
</evidence>
<keyword evidence="2" id="KW-1185">Reference proteome</keyword>
<dbReference type="EMBL" id="FO082260">
    <property type="protein sequence ID" value="CCO20797.1"/>
    <property type="molecule type" value="Genomic_DNA"/>
</dbReference>
<name>K8ERD9_9CHLO</name>
<accession>K8ERD9</accession>
<sequence length="268" mass="31857">MLLSKRCIALWLTSLFILYWISLSLPALRRKLFRCELSKVGQFALYSYNFGNYRNELHGIQDILLSFNKYGIDSYFFTNRQIPPVNGWEIIVIDTNKEFTNRSAGKKLKFQFHPKLEKYRYLIHTDARDARLLQMRKWLSNGLMYFVLDNPQYALFVGEHPDRKNIEEEVNVLFGHGGIQPQAELENWKKFLSEEFVTLNEVRLPELCTWILDTHDRVFVDHWSRIYDLLNKHGLWRDQVVFSYAMVTQALKIKYIGVKATHHSAWED</sequence>
<dbReference type="KEGG" id="bpg:Bathy19g00050"/>
<evidence type="ECO:0000313" key="2">
    <source>
        <dbReference type="Proteomes" id="UP000198341"/>
    </source>
</evidence>
<dbReference type="AlphaFoldDB" id="K8ERD9"/>
<dbReference type="Proteomes" id="UP000198341">
    <property type="component" value="Chromosome 19"/>
</dbReference>
<reference evidence="1 2" key="1">
    <citation type="submission" date="2011-10" db="EMBL/GenBank/DDBJ databases">
        <authorList>
            <person name="Genoscope - CEA"/>
        </authorList>
    </citation>
    <scope>NUCLEOTIDE SEQUENCE [LARGE SCALE GENOMIC DNA]</scope>
    <source>
        <strain evidence="1 2">RCC 1105</strain>
    </source>
</reference>
<protein>
    <submittedName>
        <fullName evidence="1">Uncharacterized protein</fullName>
    </submittedName>
</protein>
<dbReference type="RefSeq" id="XP_007508078.1">
    <property type="nucleotide sequence ID" value="XM_007508016.1"/>
</dbReference>
<organism evidence="1 2">
    <name type="scientific">Bathycoccus prasinos</name>
    <dbReference type="NCBI Taxonomy" id="41875"/>
    <lineage>
        <taxon>Eukaryota</taxon>
        <taxon>Viridiplantae</taxon>
        <taxon>Chlorophyta</taxon>
        <taxon>Mamiellophyceae</taxon>
        <taxon>Mamiellales</taxon>
        <taxon>Bathycoccaceae</taxon>
        <taxon>Bathycoccus</taxon>
    </lineage>
</organism>
<proteinExistence type="predicted"/>
<gene>
    <name evidence="1" type="ordered locus">Bathy19g00050</name>
</gene>
<dbReference type="GeneID" id="19010705"/>